<dbReference type="InterPro" id="IPR042197">
    <property type="entry name" value="Apaf_helical"/>
</dbReference>
<dbReference type="SUPFAM" id="SSF52540">
    <property type="entry name" value="P-loop containing nucleoside triphosphate hydrolases"/>
    <property type="match status" value="1"/>
</dbReference>
<protein>
    <recommendedName>
        <fullName evidence="4">NB-ARC domain-containing protein</fullName>
    </recommendedName>
</protein>
<organism evidence="2 3">
    <name type="scientific">Hibiscus sabdariffa</name>
    <name type="common">roselle</name>
    <dbReference type="NCBI Taxonomy" id="183260"/>
    <lineage>
        <taxon>Eukaryota</taxon>
        <taxon>Viridiplantae</taxon>
        <taxon>Streptophyta</taxon>
        <taxon>Embryophyta</taxon>
        <taxon>Tracheophyta</taxon>
        <taxon>Spermatophyta</taxon>
        <taxon>Magnoliopsida</taxon>
        <taxon>eudicotyledons</taxon>
        <taxon>Gunneridae</taxon>
        <taxon>Pentapetalae</taxon>
        <taxon>rosids</taxon>
        <taxon>malvids</taxon>
        <taxon>Malvales</taxon>
        <taxon>Malvaceae</taxon>
        <taxon>Malvoideae</taxon>
        <taxon>Hibiscus</taxon>
    </lineage>
</organism>
<dbReference type="Gene3D" id="1.10.8.430">
    <property type="entry name" value="Helical domain of apoptotic protease-activating factors"/>
    <property type="match status" value="1"/>
</dbReference>
<dbReference type="InterPro" id="IPR027417">
    <property type="entry name" value="P-loop_NTPase"/>
</dbReference>
<dbReference type="EMBL" id="JBBPBM010000001">
    <property type="protein sequence ID" value="KAK8600970.1"/>
    <property type="molecule type" value="Genomic_DNA"/>
</dbReference>
<evidence type="ECO:0008006" key="4">
    <source>
        <dbReference type="Google" id="ProtNLM"/>
    </source>
</evidence>
<comment type="caution">
    <text evidence="2">The sequence shown here is derived from an EMBL/GenBank/DDBJ whole genome shotgun (WGS) entry which is preliminary data.</text>
</comment>
<keyword evidence="1" id="KW-0611">Plant defense</keyword>
<proteinExistence type="predicted"/>
<evidence type="ECO:0000313" key="3">
    <source>
        <dbReference type="Proteomes" id="UP001472677"/>
    </source>
</evidence>
<evidence type="ECO:0000313" key="2">
    <source>
        <dbReference type="EMBL" id="KAK8600970.1"/>
    </source>
</evidence>
<dbReference type="Proteomes" id="UP001472677">
    <property type="component" value="Unassembled WGS sequence"/>
</dbReference>
<evidence type="ECO:0000256" key="1">
    <source>
        <dbReference type="ARBA" id="ARBA00022821"/>
    </source>
</evidence>
<sequence length="121" mass="13430">MGTVSSLHLKGLSHDECWALFKQRAFANDQEDYLNLLPIGKQIVRKCGGVPLAAKSLGSLIRRSSESKHPPAYSIEKCPRLEENCKKDTGKEWAKIAHIVHIYIGSPELRKDNNVASSSCL</sequence>
<accession>A0ABR2GDU2</accession>
<reference evidence="2 3" key="1">
    <citation type="journal article" date="2024" name="G3 (Bethesda)">
        <title>Genome assembly of Hibiscus sabdariffa L. provides insights into metabolisms of medicinal natural products.</title>
        <authorList>
            <person name="Kim T."/>
        </authorList>
    </citation>
    <scope>NUCLEOTIDE SEQUENCE [LARGE SCALE GENOMIC DNA]</scope>
    <source>
        <strain evidence="2">TK-2024</strain>
        <tissue evidence="2">Old leaves</tissue>
    </source>
</reference>
<name>A0ABR2GDU2_9ROSI</name>
<dbReference type="PANTHER" id="PTHR36766:SF71">
    <property type="entry name" value="DISEASE RESISTANCE PROTEIN RGA3"/>
    <property type="match status" value="1"/>
</dbReference>
<gene>
    <name evidence="2" type="ORF">V6N12_050815</name>
</gene>
<keyword evidence="3" id="KW-1185">Reference proteome</keyword>
<dbReference type="PANTHER" id="PTHR36766">
    <property type="entry name" value="PLANT BROAD-SPECTRUM MILDEW RESISTANCE PROTEIN RPW8"/>
    <property type="match status" value="1"/>
</dbReference>